<dbReference type="Proteomes" id="UP000606396">
    <property type="component" value="Unassembled WGS sequence"/>
</dbReference>
<dbReference type="CDD" id="cd17580">
    <property type="entry name" value="REC_2_DhkD-like"/>
    <property type="match status" value="1"/>
</dbReference>
<evidence type="ECO:0000259" key="12">
    <source>
        <dbReference type="PROSITE" id="PS50113"/>
    </source>
</evidence>
<feature type="coiled-coil region" evidence="8">
    <location>
        <begin position="329"/>
        <end position="393"/>
    </location>
</feature>
<comment type="catalytic activity">
    <reaction evidence="1">
        <text>ATP + protein L-histidine = ADP + protein N-phospho-L-histidine.</text>
        <dbReference type="EC" id="2.7.13.3"/>
    </reaction>
</comment>
<dbReference type="InterPro" id="IPR011006">
    <property type="entry name" value="CheY-like_superfamily"/>
</dbReference>
<dbReference type="InterPro" id="IPR000014">
    <property type="entry name" value="PAS"/>
</dbReference>
<dbReference type="Gene3D" id="3.30.450.20">
    <property type="entry name" value="PAS domain"/>
    <property type="match status" value="2"/>
</dbReference>
<dbReference type="SMART" id="SM00091">
    <property type="entry name" value="PAS"/>
    <property type="match status" value="2"/>
</dbReference>
<keyword evidence="14" id="KW-1185">Reference proteome</keyword>
<dbReference type="EMBL" id="JACJTC010000014">
    <property type="protein sequence ID" value="MBD2613628.1"/>
    <property type="molecule type" value="Genomic_DNA"/>
</dbReference>
<dbReference type="SUPFAM" id="SSF47384">
    <property type="entry name" value="Homodimeric domain of signal transducing histidine kinase"/>
    <property type="match status" value="1"/>
</dbReference>
<evidence type="ECO:0000313" key="14">
    <source>
        <dbReference type="Proteomes" id="UP000606396"/>
    </source>
</evidence>
<feature type="coiled-coil region" evidence="8">
    <location>
        <begin position="620"/>
        <end position="659"/>
    </location>
</feature>
<evidence type="ECO:0000256" key="5">
    <source>
        <dbReference type="ARBA" id="ARBA00022777"/>
    </source>
</evidence>
<dbReference type="PROSITE" id="PS50110">
    <property type="entry name" value="RESPONSE_REGULATORY"/>
    <property type="match status" value="1"/>
</dbReference>
<feature type="domain" description="PAS" evidence="11">
    <location>
        <begin position="518"/>
        <end position="581"/>
    </location>
</feature>
<dbReference type="PANTHER" id="PTHR43547:SF2">
    <property type="entry name" value="HYBRID SIGNAL TRANSDUCTION HISTIDINE KINASE C"/>
    <property type="match status" value="1"/>
</dbReference>
<dbReference type="SMART" id="SM00086">
    <property type="entry name" value="PAC"/>
    <property type="match status" value="2"/>
</dbReference>
<organism evidence="13 14">
    <name type="scientific">Nostoc punctiforme FACHB-252</name>
    <dbReference type="NCBI Taxonomy" id="1357509"/>
    <lineage>
        <taxon>Bacteria</taxon>
        <taxon>Bacillati</taxon>
        <taxon>Cyanobacteriota</taxon>
        <taxon>Cyanophyceae</taxon>
        <taxon>Nostocales</taxon>
        <taxon>Nostocaceae</taxon>
        <taxon>Nostoc</taxon>
    </lineage>
</organism>
<dbReference type="Pfam" id="PF00512">
    <property type="entry name" value="HisKA"/>
    <property type="match status" value="1"/>
</dbReference>
<dbReference type="CDD" id="cd00130">
    <property type="entry name" value="PAS"/>
    <property type="match status" value="2"/>
</dbReference>
<dbReference type="PANTHER" id="PTHR43547">
    <property type="entry name" value="TWO-COMPONENT HISTIDINE KINASE"/>
    <property type="match status" value="1"/>
</dbReference>
<dbReference type="Gene3D" id="3.40.50.2300">
    <property type="match status" value="1"/>
</dbReference>
<evidence type="ECO:0000256" key="1">
    <source>
        <dbReference type="ARBA" id="ARBA00000085"/>
    </source>
</evidence>
<dbReference type="SUPFAM" id="SSF55785">
    <property type="entry name" value="PYP-like sensor domain (PAS domain)"/>
    <property type="match status" value="2"/>
</dbReference>
<dbReference type="InterPro" id="IPR036890">
    <property type="entry name" value="HATPase_C_sf"/>
</dbReference>
<dbReference type="InterPro" id="IPR001610">
    <property type="entry name" value="PAC"/>
</dbReference>
<evidence type="ECO:0000259" key="9">
    <source>
        <dbReference type="PROSITE" id="PS50109"/>
    </source>
</evidence>
<dbReference type="PROSITE" id="PS50112">
    <property type="entry name" value="PAS"/>
    <property type="match status" value="2"/>
</dbReference>
<dbReference type="InterPro" id="IPR000700">
    <property type="entry name" value="PAS-assoc_C"/>
</dbReference>
<dbReference type="InterPro" id="IPR003594">
    <property type="entry name" value="HATPase_dom"/>
</dbReference>
<dbReference type="InterPro" id="IPR003018">
    <property type="entry name" value="GAF"/>
</dbReference>
<dbReference type="Pfam" id="PF00989">
    <property type="entry name" value="PAS"/>
    <property type="match status" value="2"/>
</dbReference>
<evidence type="ECO:0000256" key="7">
    <source>
        <dbReference type="PROSITE-ProRule" id="PRU00169"/>
    </source>
</evidence>
<dbReference type="SMART" id="SM00065">
    <property type="entry name" value="GAF"/>
    <property type="match status" value="4"/>
</dbReference>
<evidence type="ECO:0000313" key="13">
    <source>
        <dbReference type="EMBL" id="MBD2613628.1"/>
    </source>
</evidence>
<dbReference type="CDD" id="cd00082">
    <property type="entry name" value="HisKA"/>
    <property type="match status" value="1"/>
</dbReference>
<feature type="domain" description="Response regulatory" evidence="10">
    <location>
        <begin position="1271"/>
        <end position="1389"/>
    </location>
</feature>
<dbReference type="InterPro" id="IPR005467">
    <property type="entry name" value="His_kinase_dom"/>
</dbReference>
<evidence type="ECO:0000256" key="4">
    <source>
        <dbReference type="ARBA" id="ARBA00022679"/>
    </source>
</evidence>
<accession>A0ABR8HDR9</accession>
<reference evidence="13 14" key="1">
    <citation type="journal article" date="2020" name="ISME J.">
        <title>Comparative genomics reveals insights into cyanobacterial evolution and habitat adaptation.</title>
        <authorList>
            <person name="Chen M.Y."/>
            <person name="Teng W.K."/>
            <person name="Zhao L."/>
            <person name="Hu C.X."/>
            <person name="Zhou Y.K."/>
            <person name="Han B.P."/>
            <person name="Song L.R."/>
            <person name="Shu W.S."/>
        </authorList>
    </citation>
    <scope>NUCLEOTIDE SEQUENCE [LARGE SCALE GENOMIC DNA]</scope>
    <source>
        <strain evidence="13 14">FACHB-252</strain>
    </source>
</reference>
<dbReference type="SUPFAM" id="SSF55781">
    <property type="entry name" value="GAF domain-like"/>
    <property type="match status" value="4"/>
</dbReference>
<dbReference type="PROSITE" id="PS50109">
    <property type="entry name" value="HIS_KIN"/>
    <property type="match status" value="1"/>
</dbReference>
<evidence type="ECO:0000259" key="11">
    <source>
        <dbReference type="PROSITE" id="PS50112"/>
    </source>
</evidence>
<dbReference type="Pfam" id="PF13185">
    <property type="entry name" value="GAF_2"/>
    <property type="match status" value="1"/>
</dbReference>
<keyword evidence="3 7" id="KW-0597">Phosphoprotein</keyword>
<protein>
    <recommendedName>
        <fullName evidence="2">histidine kinase</fullName>
        <ecNumber evidence="2">2.7.13.3</ecNumber>
    </recommendedName>
</protein>
<keyword evidence="4" id="KW-0808">Transferase</keyword>
<dbReference type="SUPFAM" id="SSF52172">
    <property type="entry name" value="CheY-like"/>
    <property type="match status" value="1"/>
</dbReference>
<dbReference type="InterPro" id="IPR029016">
    <property type="entry name" value="GAF-like_dom_sf"/>
</dbReference>
<feature type="domain" description="PAC" evidence="12">
    <location>
        <begin position="584"/>
        <end position="636"/>
    </location>
</feature>
<sequence>MSETPSKPIVTTTSLPANEVERLEALRRYNILDTPPEAAFDRITSLAARLFNVPMALVSLIDESRGWFKSAYGLDMREVQRDASICSLGLLSKEVVVILDIKQNHPLASNPLVHNKPDLRFYAGAPLLTPDGLNLGTVCLLDTQPRDAFTNEQKVLLADLAAMVMDELELRLATHKIAQIDAALLEVSGGLCAVTGEAFFFALVQYVSKVLEVDYTYIGLVDGDDRQAIRTMATCAKGQIIDNFRYLLDNTPCQEVLRQRKLCCYPNRVRALFPNAPFLERFKIESYVAVPFFDTTGLPLGLLGVMDTKPLTNVQLAEFLLSIFALRIAAELEQQQTEAVRQQAQYELQRLVEQRTAELSQANELLYLEIAERQQAEAALEKEQELLRVLLDNVQAGIVACNAQGILTLFNRAAREFHGLPEQPLPPEQWAQYYDLYLPDGKTRMSKNEIPLFRALQGEIVENVEMVIAPKQGKVKTLLASGQAIWDSQGKKLAAVVVMHDITERKLAEAELLISDVALRQMPDAVFLTDLEGKIQRWLGNAEQIFGYTAKEAIAKPMNFLYPSDMKTAIMAKIMQSIQATGEFCGEIPCFRKDGSPVHIETTAKTVSDKAGNPIFLICINKDISERKQAEAERAQLMRQQVQEQTARKEAEADQQRSAFLAEISTALASSLDYQLTLASVANLVVPFFADWCVIDLLEDNQFIHQVAVAHRDRTKVELAWAINQQYPRQIDASQAVARVLRTGKTEIAAEIPDAALVVAAQDAEHLGILRQLRLKSGIISPLIARGQILGAISFITDQNHRRYTQADLALAEDIAHRAAIAIDNARLYLEAQQSQKAATRSAERITLLQSVTAAFSESLTPLQVADVIVDRGIMALGANFGMIALLNDTGTELEVLRTVGCEPDQINAWQRFSLNEPVPLAEAVRTGQPIWAEPSQTRAIRYPHLSQQYKEYNFDAWISIPLMVEGRAVGGMSFGFIEPQQLDEEQQVFILSLAQQCAQAIVRTRLYEAERTARSAAETANRVKDEFLAVLSHELRTPLNPILGWSRLLQSQKLDSAKTTEALKTIERNAKLQAQLIEDLLDVSRILQGKLNLDVTPVDLTLIISDAMATVRLAAEAKSIKIQTMLQPNVGQIAGDANRLQQVVWNLLTNAIKFTPSSGQVEIKLEQCQGLAQITVSDNGKGIPSQFLPYVFDYFRQADSTTTRKFGGLGLGLAIVRRLVELHGGTVEAQSPGEGLGATFVVKLPLMLTQGTINQDVRQTEQTLDLSGIKILIVDDDTDSREFVAFVLEHSGANVMMADSAMAGLKMLGDFQPDVLLSDIGMPQIDGYMFVQQVRNLPPEQGGNIIAIALTAYAGEMNEKQAIAAGFHCHISKPMEPEELIETIAKFLKN</sequence>
<dbReference type="SMART" id="SM00448">
    <property type="entry name" value="REC"/>
    <property type="match status" value="1"/>
</dbReference>
<dbReference type="InterPro" id="IPR001789">
    <property type="entry name" value="Sig_transdc_resp-reg_receiver"/>
</dbReference>
<dbReference type="PROSITE" id="PS50113">
    <property type="entry name" value="PAC"/>
    <property type="match status" value="2"/>
</dbReference>
<feature type="domain" description="PAS" evidence="11">
    <location>
        <begin position="383"/>
        <end position="459"/>
    </location>
</feature>
<dbReference type="SUPFAM" id="SSF55874">
    <property type="entry name" value="ATPase domain of HSP90 chaperone/DNA topoisomerase II/histidine kinase"/>
    <property type="match status" value="1"/>
</dbReference>
<dbReference type="Gene3D" id="1.10.287.130">
    <property type="match status" value="1"/>
</dbReference>
<dbReference type="Pfam" id="PF01590">
    <property type="entry name" value="GAF"/>
    <property type="match status" value="3"/>
</dbReference>
<name>A0ABR8HDR9_NOSPU</name>
<dbReference type="InterPro" id="IPR003661">
    <property type="entry name" value="HisK_dim/P_dom"/>
</dbReference>
<gene>
    <name evidence="13" type="ORF">H6G94_20495</name>
</gene>
<dbReference type="InterPro" id="IPR013767">
    <property type="entry name" value="PAS_fold"/>
</dbReference>
<dbReference type="Pfam" id="PF02518">
    <property type="entry name" value="HATPase_c"/>
    <property type="match status" value="1"/>
</dbReference>
<dbReference type="RefSeq" id="WP_190950854.1">
    <property type="nucleotide sequence ID" value="NZ_JACJTC010000014.1"/>
</dbReference>
<dbReference type="Gene3D" id="3.30.565.10">
    <property type="entry name" value="Histidine kinase-like ATPase, C-terminal domain"/>
    <property type="match status" value="1"/>
</dbReference>
<keyword evidence="8" id="KW-0175">Coiled coil</keyword>
<feature type="domain" description="PAC" evidence="12">
    <location>
        <begin position="462"/>
        <end position="514"/>
    </location>
</feature>
<dbReference type="InterPro" id="IPR035965">
    <property type="entry name" value="PAS-like_dom_sf"/>
</dbReference>
<feature type="domain" description="Histidine kinase" evidence="9">
    <location>
        <begin position="1031"/>
        <end position="1249"/>
    </location>
</feature>
<proteinExistence type="predicted"/>
<dbReference type="SMART" id="SM00387">
    <property type="entry name" value="HATPase_c"/>
    <property type="match status" value="1"/>
</dbReference>
<evidence type="ECO:0000256" key="8">
    <source>
        <dbReference type="SAM" id="Coils"/>
    </source>
</evidence>
<feature type="modified residue" description="4-aspartylphosphate" evidence="7">
    <location>
        <position position="1320"/>
    </location>
</feature>
<dbReference type="EC" id="2.7.13.3" evidence="2"/>
<dbReference type="NCBIfam" id="TIGR00229">
    <property type="entry name" value="sensory_box"/>
    <property type="match status" value="2"/>
</dbReference>
<evidence type="ECO:0000256" key="3">
    <source>
        <dbReference type="ARBA" id="ARBA00022553"/>
    </source>
</evidence>
<keyword evidence="5" id="KW-0418">Kinase</keyword>
<evidence type="ECO:0000256" key="2">
    <source>
        <dbReference type="ARBA" id="ARBA00012438"/>
    </source>
</evidence>
<dbReference type="InterPro" id="IPR004358">
    <property type="entry name" value="Sig_transdc_His_kin-like_C"/>
</dbReference>
<dbReference type="SMART" id="SM00388">
    <property type="entry name" value="HisKA"/>
    <property type="match status" value="1"/>
</dbReference>
<dbReference type="CDD" id="cd16922">
    <property type="entry name" value="HATPase_EvgS-ArcB-TorS-like"/>
    <property type="match status" value="1"/>
</dbReference>
<dbReference type="Pfam" id="PF00072">
    <property type="entry name" value="Response_reg"/>
    <property type="match status" value="1"/>
</dbReference>
<dbReference type="InterPro" id="IPR036097">
    <property type="entry name" value="HisK_dim/P_sf"/>
</dbReference>
<dbReference type="PRINTS" id="PR00344">
    <property type="entry name" value="BCTRLSENSOR"/>
</dbReference>
<comment type="caution">
    <text evidence="13">The sequence shown here is derived from an EMBL/GenBank/DDBJ whole genome shotgun (WGS) entry which is preliminary data.</text>
</comment>
<dbReference type="Gene3D" id="3.30.450.40">
    <property type="match status" value="4"/>
</dbReference>
<evidence type="ECO:0000256" key="6">
    <source>
        <dbReference type="ARBA" id="ARBA00023012"/>
    </source>
</evidence>
<keyword evidence="6" id="KW-0902">Two-component regulatory system</keyword>
<evidence type="ECO:0000259" key="10">
    <source>
        <dbReference type="PROSITE" id="PS50110"/>
    </source>
</evidence>